<proteinExistence type="predicted"/>
<evidence type="ECO:0000313" key="1">
    <source>
        <dbReference type="EMBL" id="KAJ3803474.1"/>
    </source>
</evidence>
<comment type="caution">
    <text evidence="1">The sequence shown here is derived from an EMBL/GenBank/DDBJ whole genome shotgun (WGS) entry which is preliminary data.</text>
</comment>
<keyword evidence="2" id="KW-1185">Reference proteome</keyword>
<gene>
    <name evidence="1" type="ORF">F5876DRAFT_4154</name>
</gene>
<feature type="non-terminal residue" evidence="1">
    <location>
        <position position="1"/>
    </location>
</feature>
<dbReference type="Proteomes" id="UP001163835">
    <property type="component" value="Unassembled WGS sequence"/>
</dbReference>
<name>A0ACC1TFY4_9AGAR</name>
<protein>
    <submittedName>
        <fullName evidence="1">Uncharacterized protein</fullName>
    </submittedName>
</protein>
<organism evidence="1 2">
    <name type="scientific">Lentinula aff. lateritia</name>
    <dbReference type="NCBI Taxonomy" id="2804960"/>
    <lineage>
        <taxon>Eukaryota</taxon>
        <taxon>Fungi</taxon>
        <taxon>Dikarya</taxon>
        <taxon>Basidiomycota</taxon>
        <taxon>Agaricomycotina</taxon>
        <taxon>Agaricomycetes</taxon>
        <taxon>Agaricomycetidae</taxon>
        <taxon>Agaricales</taxon>
        <taxon>Marasmiineae</taxon>
        <taxon>Omphalotaceae</taxon>
        <taxon>Lentinula</taxon>
    </lineage>
</organism>
<reference evidence="1" key="1">
    <citation type="submission" date="2022-09" db="EMBL/GenBank/DDBJ databases">
        <title>A Global Phylogenomic Analysis of the Shiitake Genus Lentinula.</title>
        <authorList>
            <consortium name="DOE Joint Genome Institute"/>
            <person name="Sierra-Patev S."/>
            <person name="Min B."/>
            <person name="Naranjo-Ortiz M."/>
            <person name="Looney B."/>
            <person name="Konkel Z."/>
            <person name="Slot J.C."/>
            <person name="Sakamoto Y."/>
            <person name="Steenwyk J.L."/>
            <person name="Rokas A."/>
            <person name="Carro J."/>
            <person name="Camarero S."/>
            <person name="Ferreira P."/>
            <person name="Molpeceres G."/>
            <person name="Ruiz-Duenas F.J."/>
            <person name="Serrano A."/>
            <person name="Henrissat B."/>
            <person name="Drula E."/>
            <person name="Hughes K.W."/>
            <person name="Mata J.L."/>
            <person name="Ishikawa N.K."/>
            <person name="Vargas-Isla R."/>
            <person name="Ushijima S."/>
            <person name="Smith C.A."/>
            <person name="Ahrendt S."/>
            <person name="Andreopoulos W."/>
            <person name="He G."/>
            <person name="Labutti K."/>
            <person name="Lipzen A."/>
            <person name="Ng V."/>
            <person name="Riley R."/>
            <person name="Sandor L."/>
            <person name="Barry K."/>
            <person name="Martinez A.T."/>
            <person name="Xiao Y."/>
            <person name="Gibbons J.G."/>
            <person name="Terashima K."/>
            <person name="Grigoriev I.V."/>
            <person name="Hibbett D.S."/>
        </authorList>
    </citation>
    <scope>NUCLEOTIDE SEQUENCE</scope>
    <source>
        <strain evidence="1">TMI1499</strain>
    </source>
</reference>
<accession>A0ACC1TFY4</accession>
<feature type="non-terminal residue" evidence="1">
    <location>
        <position position="61"/>
    </location>
</feature>
<sequence length="61" mass="7117">EEETKIRCIIGHKWIGRGLRFLVDWDDGDITWEPFSNVQNCVAVDVYLEHHAVADHSELPR</sequence>
<dbReference type="EMBL" id="MU797551">
    <property type="protein sequence ID" value="KAJ3803474.1"/>
    <property type="molecule type" value="Genomic_DNA"/>
</dbReference>
<evidence type="ECO:0000313" key="2">
    <source>
        <dbReference type="Proteomes" id="UP001163835"/>
    </source>
</evidence>